<feature type="compositionally biased region" description="Basic residues" evidence="5">
    <location>
        <begin position="139"/>
        <end position="156"/>
    </location>
</feature>
<dbReference type="GO" id="GO:0005634">
    <property type="term" value="C:nucleus"/>
    <property type="evidence" value="ECO:0007669"/>
    <property type="project" value="UniProtKB-SubCell"/>
</dbReference>
<dbReference type="Pfam" id="PF00076">
    <property type="entry name" value="RRM_1"/>
    <property type="match status" value="1"/>
</dbReference>
<feature type="region of interest" description="Disordered" evidence="5">
    <location>
        <begin position="92"/>
        <end position="197"/>
    </location>
</feature>
<protein>
    <submittedName>
        <fullName evidence="7">Serine/arginine-rich splicing factor 3</fullName>
    </submittedName>
</protein>
<feature type="compositionally biased region" description="Basic and acidic residues" evidence="5">
    <location>
        <begin position="157"/>
        <end position="167"/>
    </location>
</feature>
<gene>
    <name evidence="7" type="ORF">BV898_04723</name>
</gene>
<evidence type="ECO:0000256" key="4">
    <source>
        <dbReference type="PROSITE-ProRule" id="PRU00176"/>
    </source>
</evidence>
<keyword evidence="3" id="KW-0539">Nucleus</keyword>
<evidence type="ECO:0000313" key="8">
    <source>
        <dbReference type="Proteomes" id="UP000192578"/>
    </source>
</evidence>
<dbReference type="FunFam" id="3.30.70.330:FF:000078">
    <property type="entry name" value="serine/arginine-rich splicing factor 7 isoform X1"/>
    <property type="match status" value="1"/>
</dbReference>
<sequence>MRDSFKLEDSKMARSGSGYRGPCPLDCKVYVGDLGNNGDRRELEEAFGRYGPLRNVWVARNPPGFAFVEFEDSRDAEDASRELDGRTLCGRRVRVELSSGRSKPKRGFGDDRGNGGRDFGRGGRDDRRGGGGRDDRGAPRRRSRSRSREARRRSRSPRAERDASPRVKREKSRSASPVADRRRQRSEEKNGGSPGKD</sequence>
<keyword evidence="2 4" id="KW-0694">RNA-binding</keyword>
<feature type="domain" description="RRM" evidence="6">
    <location>
        <begin position="27"/>
        <end position="100"/>
    </location>
</feature>
<proteinExistence type="predicted"/>
<comment type="caution">
    <text evidence="7">The sequence shown here is derived from an EMBL/GenBank/DDBJ whole genome shotgun (WGS) entry which is preliminary data.</text>
</comment>
<dbReference type="SUPFAM" id="SSF54928">
    <property type="entry name" value="RNA-binding domain, RBD"/>
    <property type="match status" value="1"/>
</dbReference>
<evidence type="ECO:0000256" key="2">
    <source>
        <dbReference type="ARBA" id="ARBA00022884"/>
    </source>
</evidence>
<dbReference type="AlphaFoldDB" id="A0A1W0X1B6"/>
<dbReference type="InterPro" id="IPR000504">
    <property type="entry name" value="RRM_dom"/>
</dbReference>
<organism evidence="7 8">
    <name type="scientific">Hypsibius exemplaris</name>
    <name type="common">Freshwater tardigrade</name>
    <dbReference type="NCBI Taxonomy" id="2072580"/>
    <lineage>
        <taxon>Eukaryota</taxon>
        <taxon>Metazoa</taxon>
        <taxon>Ecdysozoa</taxon>
        <taxon>Tardigrada</taxon>
        <taxon>Eutardigrada</taxon>
        <taxon>Parachela</taxon>
        <taxon>Hypsibioidea</taxon>
        <taxon>Hypsibiidae</taxon>
        <taxon>Hypsibius</taxon>
    </lineage>
</organism>
<dbReference type="PANTHER" id="PTHR48038:SF3">
    <property type="entry name" value="SPLICING FACTOR, ARGININE_SERINE-RICH 1-RELATED"/>
    <property type="match status" value="1"/>
</dbReference>
<feature type="compositionally biased region" description="Basic and acidic residues" evidence="5">
    <location>
        <begin position="107"/>
        <end position="138"/>
    </location>
</feature>
<dbReference type="OrthoDB" id="5970at2759"/>
<accession>A0A1W0X1B6</accession>
<dbReference type="SMART" id="SM00360">
    <property type="entry name" value="RRM"/>
    <property type="match status" value="1"/>
</dbReference>
<dbReference type="PANTHER" id="PTHR48038">
    <property type="entry name" value="RIBONUCLEOPROTEIN RB97D"/>
    <property type="match status" value="1"/>
</dbReference>
<evidence type="ECO:0000313" key="7">
    <source>
        <dbReference type="EMBL" id="OQV21236.1"/>
    </source>
</evidence>
<dbReference type="Gene3D" id="3.30.70.330">
    <property type="match status" value="1"/>
</dbReference>
<comment type="subcellular location">
    <subcellularLocation>
        <location evidence="1">Nucleus</location>
    </subcellularLocation>
</comment>
<feature type="compositionally biased region" description="Basic and acidic residues" evidence="5">
    <location>
        <begin position="179"/>
        <end position="197"/>
    </location>
</feature>
<evidence type="ECO:0000259" key="6">
    <source>
        <dbReference type="PROSITE" id="PS50102"/>
    </source>
</evidence>
<dbReference type="PROSITE" id="PS50102">
    <property type="entry name" value="RRM"/>
    <property type="match status" value="1"/>
</dbReference>
<reference evidence="8" key="1">
    <citation type="submission" date="2017-01" db="EMBL/GenBank/DDBJ databases">
        <title>Comparative genomics of anhydrobiosis in the tardigrade Hypsibius dujardini.</title>
        <authorList>
            <person name="Yoshida Y."/>
            <person name="Koutsovoulos G."/>
            <person name="Laetsch D."/>
            <person name="Stevens L."/>
            <person name="Kumar S."/>
            <person name="Horikawa D."/>
            <person name="Ishino K."/>
            <person name="Komine S."/>
            <person name="Tomita M."/>
            <person name="Blaxter M."/>
            <person name="Arakawa K."/>
        </authorList>
    </citation>
    <scope>NUCLEOTIDE SEQUENCE [LARGE SCALE GENOMIC DNA]</scope>
    <source>
        <strain evidence="8">Z151</strain>
    </source>
</reference>
<dbReference type="EMBL" id="MTYJ01000024">
    <property type="protein sequence ID" value="OQV21236.1"/>
    <property type="molecule type" value="Genomic_DNA"/>
</dbReference>
<evidence type="ECO:0000256" key="3">
    <source>
        <dbReference type="ARBA" id="ARBA00023242"/>
    </source>
</evidence>
<dbReference type="InterPro" id="IPR012677">
    <property type="entry name" value="Nucleotide-bd_a/b_plait_sf"/>
</dbReference>
<evidence type="ECO:0000256" key="5">
    <source>
        <dbReference type="SAM" id="MobiDB-lite"/>
    </source>
</evidence>
<dbReference type="InterPro" id="IPR035979">
    <property type="entry name" value="RBD_domain_sf"/>
</dbReference>
<name>A0A1W0X1B6_HYPEX</name>
<evidence type="ECO:0000256" key="1">
    <source>
        <dbReference type="ARBA" id="ARBA00004123"/>
    </source>
</evidence>
<dbReference type="GO" id="GO:0003723">
    <property type="term" value="F:RNA binding"/>
    <property type="evidence" value="ECO:0007669"/>
    <property type="project" value="UniProtKB-UniRule"/>
</dbReference>
<dbReference type="Proteomes" id="UP000192578">
    <property type="component" value="Unassembled WGS sequence"/>
</dbReference>
<keyword evidence="8" id="KW-1185">Reference proteome</keyword>